<sequence length="211" mass="22408">MAREGAPRSCTSPGPSLAPPAAPIPSRIACPLACWPPSRAPGLQGSRAPGLASHRIAAFRLVSSSPFTTHHSPLAPPIVSNTYHHAAMPPADASRHARRRARAAATGHGSPTMARRICFRSVAQLDRAAGSNSLRRPGDGAVTAASALTRTAHHSSARRVALAHPRAAHLPSATCQCAPPCGWLSPLWDSSPRLPPARRAWRPRRYRLCDR</sequence>
<keyword evidence="3" id="KW-1185">Reference proteome</keyword>
<evidence type="ECO:0000313" key="2">
    <source>
        <dbReference type="EMBL" id="KAF2242378.1"/>
    </source>
</evidence>
<dbReference type="Proteomes" id="UP000800094">
    <property type="component" value="Unassembled WGS sequence"/>
</dbReference>
<evidence type="ECO:0000256" key="1">
    <source>
        <dbReference type="SAM" id="MobiDB-lite"/>
    </source>
</evidence>
<feature type="region of interest" description="Disordered" evidence="1">
    <location>
        <begin position="1"/>
        <end position="20"/>
    </location>
</feature>
<accession>A0A6A6HX83</accession>
<name>A0A6A6HX83_9PLEO</name>
<reference evidence="2" key="1">
    <citation type="journal article" date="2020" name="Stud. Mycol.">
        <title>101 Dothideomycetes genomes: a test case for predicting lifestyles and emergence of pathogens.</title>
        <authorList>
            <person name="Haridas S."/>
            <person name="Albert R."/>
            <person name="Binder M."/>
            <person name="Bloem J."/>
            <person name="Labutti K."/>
            <person name="Salamov A."/>
            <person name="Andreopoulos B."/>
            <person name="Baker S."/>
            <person name="Barry K."/>
            <person name="Bills G."/>
            <person name="Bluhm B."/>
            <person name="Cannon C."/>
            <person name="Castanera R."/>
            <person name="Culley D."/>
            <person name="Daum C."/>
            <person name="Ezra D."/>
            <person name="Gonzalez J."/>
            <person name="Henrissat B."/>
            <person name="Kuo A."/>
            <person name="Liang C."/>
            <person name="Lipzen A."/>
            <person name="Lutzoni F."/>
            <person name="Magnuson J."/>
            <person name="Mondo S."/>
            <person name="Nolan M."/>
            <person name="Ohm R."/>
            <person name="Pangilinan J."/>
            <person name="Park H.-J."/>
            <person name="Ramirez L."/>
            <person name="Alfaro M."/>
            <person name="Sun H."/>
            <person name="Tritt A."/>
            <person name="Yoshinaga Y."/>
            <person name="Zwiers L.-H."/>
            <person name="Turgeon B."/>
            <person name="Goodwin S."/>
            <person name="Spatafora J."/>
            <person name="Crous P."/>
            <person name="Grigoriev I."/>
        </authorList>
    </citation>
    <scope>NUCLEOTIDE SEQUENCE</scope>
    <source>
        <strain evidence="2">CBS 122368</strain>
    </source>
</reference>
<dbReference type="AlphaFoldDB" id="A0A6A6HX83"/>
<dbReference type="GeneID" id="54573447"/>
<dbReference type="EMBL" id="ML987208">
    <property type="protein sequence ID" value="KAF2242378.1"/>
    <property type="molecule type" value="Genomic_DNA"/>
</dbReference>
<dbReference type="RefSeq" id="XP_033677382.1">
    <property type="nucleotide sequence ID" value="XM_033820117.1"/>
</dbReference>
<organism evidence="2 3">
    <name type="scientific">Trematosphaeria pertusa</name>
    <dbReference type="NCBI Taxonomy" id="390896"/>
    <lineage>
        <taxon>Eukaryota</taxon>
        <taxon>Fungi</taxon>
        <taxon>Dikarya</taxon>
        <taxon>Ascomycota</taxon>
        <taxon>Pezizomycotina</taxon>
        <taxon>Dothideomycetes</taxon>
        <taxon>Pleosporomycetidae</taxon>
        <taxon>Pleosporales</taxon>
        <taxon>Massarineae</taxon>
        <taxon>Trematosphaeriaceae</taxon>
        <taxon>Trematosphaeria</taxon>
    </lineage>
</organism>
<proteinExistence type="predicted"/>
<evidence type="ECO:0000313" key="3">
    <source>
        <dbReference type="Proteomes" id="UP000800094"/>
    </source>
</evidence>
<gene>
    <name evidence="2" type="ORF">BU26DRAFT_160001</name>
</gene>
<protein>
    <submittedName>
        <fullName evidence="2">Uncharacterized protein</fullName>
    </submittedName>
</protein>